<dbReference type="InterPro" id="IPR003852">
    <property type="entry name" value="Sig_transdc_His_kinase_KdpD_N"/>
</dbReference>
<dbReference type="SUPFAM" id="SSF52402">
    <property type="entry name" value="Adenine nucleotide alpha hydrolases-like"/>
    <property type="match status" value="1"/>
</dbReference>
<dbReference type="InterPro" id="IPR038318">
    <property type="entry name" value="KdpD_sf"/>
</dbReference>
<evidence type="ECO:0000256" key="5">
    <source>
        <dbReference type="ARBA" id="ARBA00022679"/>
    </source>
</evidence>
<evidence type="ECO:0000256" key="11">
    <source>
        <dbReference type="ARBA" id="ARBA00023012"/>
    </source>
</evidence>
<dbReference type="SMART" id="SM00388">
    <property type="entry name" value="HisKA"/>
    <property type="match status" value="1"/>
</dbReference>
<keyword evidence="8 15" id="KW-0418">Kinase</keyword>
<dbReference type="GO" id="GO:0000155">
    <property type="term" value="F:phosphorelay sensor kinase activity"/>
    <property type="evidence" value="ECO:0007669"/>
    <property type="project" value="InterPro"/>
</dbReference>
<gene>
    <name evidence="15" type="ORF">GGD90_001874</name>
</gene>
<organism evidence="15 16">
    <name type="scientific">Rhodocyclus tenuis</name>
    <name type="common">Rhodospirillum tenue</name>
    <dbReference type="NCBI Taxonomy" id="1066"/>
    <lineage>
        <taxon>Bacteria</taxon>
        <taxon>Pseudomonadati</taxon>
        <taxon>Pseudomonadota</taxon>
        <taxon>Betaproteobacteria</taxon>
        <taxon>Rhodocyclales</taxon>
        <taxon>Rhodocyclaceae</taxon>
        <taxon>Rhodocyclus</taxon>
    </lineage>
</organism>
<dbReference type="FunFam" id="3.40.50.300:FF:000483">
    <property type="entry name" value="Sensor histidine kinase KdpD"/>
    <property type="match status" value="1"/>
</dbReference>
<dbReference type="PROSITE" id="PS50109">
    <property type="entry name" value="HIS_KIN"/>
    <property type="match status" value="1"/>
</dbReference>
<keyword evidence="10 13" id="KW-1133">Transmembrane helix</keyword>
<evidence type="ECO:0000256" key="9">
    <source>
        <dbReference type="ARBA" id="ARBA00022840"/>
    </source>
</evidence>
<keyword evidence="6 13" id="KW-0812">Transmembrane</keyword>
<evidence type="ECO:0000256" key="13">
    <source>
        <dbReference type="SAM" id="Phobius"/>
    </source>
</evidence>
<dbReference type="SMART" id="SM00387">
    <property type="entry name" value="HATPase_c"/>
    <property type="match status" value="1"/>
</dbReference>
<evidence type="ECO:0000256" key="10">
    <source>
        <dbReference type="ARBA" id="ARBA00022989"/>
    </source>
</evidence>
<dbReference type="SUPFAM" id="SSF47384">
    <property type="entry name" value="Homodimeric domain of signal transducing histidine kinase"/>
    <property type="match status" value="1"/>
</dbReference>
<feature type="domain" description="Histidine kinase" evidence="14">
    <location>
        <begin position="676"/>
        <end position="890"/>
    </location>
</feature>
<dbReference type="InterPro" id="IPR036890">
    <property type="entry name" value="HATPase_C_sf"/>
</dbReference>
<dbReference type="EMBL" id="JACIGE010000006">
    <property type="protein sequence ID" value="MBB4247500.1"/>
    <property type="molecule type" value="Genomic_DNA"/>
</dbReference>
<dbReference type="Pfam" id="PF02518">
    <property type="entry name" value="HATPase_c"/>
    <property type="match status" value="1"/>
</dbReference>
<dbReference type="GO" id="GO:0005737">
    <property type="term" value="C:cytoplasm"/>
    <property type="evidence" value="ECO:0007669"/>
    <property type="project" value="UniProtKB-ARBA"/>
</dbReference>
<dbReference type="PANTHER" id="PTHR45569:SF1">
    <property type="entry name" value="SENSOR PROTEIN KDPD"/>
    <property type="match status" value="1"/>
</dbReference>
<keyword evidence="4" id="KW-0597">Phosphoprotein</keyword>
<dbReference type="CDD" id="cd01987">
    <property type="entry name" value="USP_KdpD-like"/>
    <property type="match status" value="1"/>
</dbReference>
<dbReference type="InterPro" id="IPR003661">
    <property type="entry name" value="HisK_dim/P_dom"/>
</dbReference>
<dbReference type="PRINTS" id="PR00344">
    <property type="entry name" value="BCTRLSENSOR"/>
</dbReference>
<dbReference type="Pfam" id="PF13493">
    <property type="entry name" value="DUF4118"/>
    <property type="match status" value="1"/>
</dbReference>
<dbReference type="Pfam" id="PF00512">
    <property type="entry name" value="HisKA"/>
    <property type="match status" value="1"/>
</dbReference>
<dbReference type="InterPro" id="IPR052023">
    <property type="entry name" value="Histidine_kinase_KdpD"/>
</dbReference>
<dbReference type="PANTHER" id="PTHR45569">
    <property type="entry name" value="SENSOR PROTEIN KDPD"/>
    <property type="match status" value="1"/>
</dbReference>
<comment type="subcellular location">
    <subcellularLocation>
        <location evidence="2">Membrane</location>
        <topology evidence="2">Multi-pass membrane protein</topology>
    </subcellularLocation>
</comment>
<dbReference type="InterPro" id="IPR036097">
    <property type="entry name" value="HisK_dim/P_sf"/>
</dbReference>
<dbReference type="Gene3D" id="3.40.50.300">
    <property type="entry name" value="P-loop containing nucleotide triphosphate hydrolases"/>
    <property type="match status" value="1"/>
</dbReference>
<evidence type="ECO:0000256" key="4">
    <source>
        <dbReference type="ARBA" id="ARBA00022553"/>
    </source>
</evidence>
<keyword evidence="9" id="KW-0067">ATP-binding</keyword>
<keyword evidence="11" id="KW-0902">Two-component regulatory system</keyword>
<dbReference type="Gene3D" id="1.20.120.620">
    <property type="entry name" value="Backbone structure of the membrane domain of e. Coli histidine kinase receptor kdpd"/>
    <property type="match status" value="1"/>
</dbReference>
<evidence type="ECO:0000313" key="15">
    <source>
        <dbReference type="EMBL" id="MBB4247500.1"/>
    </source>
</evidence>
<evidence type="ECO:0000256" key="6">
    <source>
        <dbReference type="ARBA" id="ARBA00022692"/>
    </source>
</evidence>
<dbReference type="Gene3D" id="1.10.287.130">
    <property type="match status" value="1"/>
</dbReference>
<dbReference type="InterPro" id="IPR003594">
    <property type="entry name" value="HATPase_dom"/>
</dbReference>
<keyword evidence="12 13" id="KW-0472">Membrane</keyword>
<dbReference type="CDD" id="cd00075">
    <property type="entry name" value="HATPase"/>
    <property type="match status" value="1"/>
</dbReference>
<dbReference type="GO" id="GO:0005886">
    <property type="term" value="C:plasma membrane"/>
    <property type="evidence" value="ECO:0007669"/>
    <property type="project" value="TreeGrafter"/>
</dbReference>
<dbReference type="NCBIfam" id="NF007793">
    <property type="entry name" value="PRK10490.1"/>
    <property type="match status" value="1"/>
</dbReference>
<dbReference type="CDD" id="cd00082">
    <property type="entry name" value="HisKA"/>
    <property type="match status" value="1"/>
</dbReference>
<keyword evidence="5 15" id="KW-0808">Transferase</keyword>
<evidence type="ECO:0000256" key="2">
    <source>
        <dbReference type="ARBA" id="ARBA00004141"/>
    </source>
</evidence>
<reference evidence="15 16" key="1">
    <citation type="submission" date="2020-08" db="EMBL/GenBank/DDBJ databases">
        <title>Genome sequencing of Purple Non-Sulfur Bacteria from various extreme environments.</title>
        <authorList>
            <person name="Mayer M."/>
        </authorList>
    </citation>
    <scope>NUCLEOTIDE SEQUENCE [LARGE SCALE GENOMIC DNA]</scope>
    <source>
        <strain evidence="15 16">2761</strain>
    </source>
</reference>
<dbReference type="EC" id="2.7.13.3" evidence="3"/>
<feature type="transmembrane region" description="Helical" evidence="13">
    <location>
        <begin position="482"/>
        <end position="503"/>
    </location>
</feature>
<keyword evidence="7" id="KW-0547">Nucleotide-binding</keyword>
<dbReference type="SUPFAM" id="SSF55874">
    <property type="entry name" value="ATPase domain of HSP90 chaperone/DNA topoisomerase II/histidine kinase"/>
    <property type="match status" value="1"/>
</dbReference>
<protein>
    <recommendedName>
        <fullName evidence="3">histidine kinase</fullName>
        <ecNumber evidence="3">2.7.13.3</ecNumber>
    </recommendedName>
</protein>
<dbReference type="Gene3D" id="3.30.565.10">
    <property type="entry name" value="Histidine kinase-like ATPase, C-terminal domain"/>
    <property type="match status" value="1"/>
</dbReference>
<evidence type="ECO:0000259" key="14">
    <source>
        <dbReference type="PROSITE" id="PS50109"/>
    </source>
</evidence>
<name>A0A840G9D2_RHOTE</name>
<dbReference type="GO" id="GO:0005524">
    <property type="term" value="F:ATP binding"/>
    <property type="evidence" value="ECO:0007669"/>
    <property type="project" value="UniProtKB-KW"/>
</dbReference>
<dbReference type="InterPro" id="IPR004358">
    <property type="entry name" value="Sig_transdc_His_kin-like_C"/>
</dbReference>
<dbReference type="InterPro" id="IPR029016">
    <property type="entry name" value="GAF-like_dom_sf"/>
</dbReference>
<feature type="transmembrane region" description="Helical" evidence="13">
    <location>
        <begin position="454"/>
        <end position="470"/>
    </location>
</feature>
<dbReference type="Pfam" id="PF02702">
    <property type="entry name" value="KdpD"/>
    <property type="match status" value="1"/>
</dbReference>
<comment type="caution">
    <text evidence="15">The sequence shown here is derived from an EMBL/GenBank/DDBJ whole genome shotgun (WGS) entry which is preliminary data.</text>
</comment>
<dbReference type="InterPro" id="IPR003018">
    <property type="entry name" value="GAF"/>
</dbReference>
<evidence type="ECO:0000256" key="1">
    <source>
        <dbReference type="ARBA" id="ARBA00000085"/>
    </source>
</evidence>
<dbReference type="Proteomes" id="UP000587070">
    <property type="component" value="Unassembled WGS sequence"/>
</dbReference>
<evidence type="ECO:0000256" key="12">
    <source>
        <dbReference type="ARBA" id="ARBA00023136"/>
    </source>
</evidence>
<dbReference type="RefSeq" id="WP_221227718.1">
    <property type="nucleotide sequence ID" value="NZ_JACIGE010000006.1"/>
</dbReference>
<proteinExistence type="predicted"/>
<dbReference type="Gene3D" id="3.30.450.40">
    <property type="match status" value="1"/>
</dbReference>
<evidence type="ECO:0000256" key="7">
    <source>
        <dbReference type="ARBA" id="ARBA00022741"/>
    </source>
</evidence>
<dbReference type="AlphaFoldDB" id="A0A840G9D2"/>
<keyword evidence="16" id="KW-1185">Reference proteome</keyword>
<dbReference type="SUPFAM" id="SSF55781">
    <property type="entry name" value="GAF domain-like"/>
    <property type="match status" value="1"/>
</dbReference>
<evidence type="ECO:0000256" key="3">
    <source>
        <dbReference type="ARBA" id="ARBA00012438"/>
    </source>
</evidence>
<evidence type="ECO:0000256" key="8">
    <source>
        <dbReference type="ARBA" id="ARBA00022777"/>
    </source>
</evidence>
<dbReference type="InterPro" id="IPR027417">
    <property type="entry name" value="P-loop_NTPase"/>
</dbReference>
<dbReference type="Pfam" id="PF13492">
    <property type="entry name" value="GAF_3"/>
    <property type="match status" value="1"/>
</dbReference>
<feature type="transmembrane region" description="Helical" evidence="13">
    <location>
        <begin position="430"/>
        <end position="448"/>
    </location>
</feature>
<comment type="catalytic activity">
    <reaction evidence="1">
        <text>ATP + protein L-histidine = ADP + protein N-phospho-L-histidine.</text>
        <dbReference type="EC" id="2.7.13.3"/>
    </reaction>
</comment>
<dbReference type="InterPro" id="IPR025201">
    <property type="entry name" value="KdpD_TM"/>
</dbReference>
<evidence type="ECO:0000313" key="16">
    <source>
        <dbReference type="Proteomes" id="UP000587070"/>
    </source>
</evidence>
<sequence>MPDVLPSSRPDPDQLLARVREQEARARRGKLKIFFGASAGVGKTFAMLGAARQQRQLGVDVLIGVLETHGRSETEAMREGLETLPLRSIAYRERRLEEFDLDAALARRPSLILMDELAHTNVAGSRHPKRWMDVEELLAAGIDVYSTVNVQHLETLNDVVSGITGIRVWETVPDHVFDAADEVALVDLTPDELLQRLKDGKVYLPNQAERAVRNFFRKGNLIALRELALRRTADRVDDEMQQYRREKSVSSVWQTRDSLLACVGPGDGGEKLVRTTARIASRLEVPWHAIYVETPQLQRVPERTRQHILRNLKLAEDLGAQTATLSGSSVEEVAVKYARDHNLARIVVGRNVAAGWRPWRRSFTERIGRLAGDLDIIEVAAGEPDARNRAHDEQTLAEASGTPWQSYAMAALACALAGIIGAALFPFFDLANIVMLFLLAVVLVGVRYGRGPSVLASFLSVATFDFFFVAPRISFAVTDVQYLMTFAVMLVVGLITGQLTAGYKYQAKVATRREQRVRALYEMSRDLSAALLPEQIAEIGERFISAEFGARVAFLLADENDRLSAPLPSANGLPLIDTGIAQWAFDHGEQAGRGTSTLPASPAFYLPLKAPMRLRGVLALELRNAERLLVPEQRRLLDTFASLIAIAFERVHYVDVARDSTVQMESERLRNSLLSAISHDLRTPMSVLVGLAESLQMTHPAPSSEQAEIARSLKEEALRVNGQVTNLLDMARLQAGRVTLNRQWQPIEEVAVSALRCVERSLSGHHVRLSLDVGLPLLEIDFVLMERVFCNLLENAGKYTPAGTSIDASAEVTATTVNVRIEDNGPGIPAGKEELIFRKFERGQSEGSTCGVGLGLAICRAIIEAHGGEIHAEHGAQGGARFVFSLPRGTPPDLAAAEDNFA</sequence>
<dbReference type="InterPro" id="IPR005467">
    <property type="entry name" value="His_kinase_dom"/>
</dbReference>
<feature type="transmembrane region" description="Helical" evidence="13">
    <location>
        <begin position="404"/>
        <end position="425"/>
    </location>
</feature>
<accession>A0A840G9D2</accession>